<feature type="compositionally biased region" description="Basic and acidic residues" evidence="1">
    <location>
        <begin position="60"/>
        <end position="69"/>
    </location>
</feature>
<name>H2Z436_CIOSA</name>
<reference evidence="2" key="2">
    <citation type="submission" date="2025-08" db="UniProtKB">
        <authorList>
            <consortium name="Ensembl"/>
        </authorList>
    </citation>
    <scope>IDENTIFICATION</scope>
</reference>
<dbReference type="Ensembl" id="ENSCSAVT00000012491.1">
    <property type="protein sequence ID" value="ENSCSAVP00000012348.1"/>
    <property type="gene ID" value="ENSCSAVG00000007260.1"/>
</dbReference>
<organism evidence="2 3">
    <name type="scientific">Ciona savignyi</name>
    <name type="common">Pacific transparent sea squirt</name>
    <dbReference type="NCBI Taxonomy" id="51511"/>
    <lineage>
        <taxon>Eukaryota</taxon>
        <taxon>Metazoa</taxon>
        <taxon>Chordata</taxon>
        <taxon>Tunicata</taxon>
        <taxon>Ascidiacea</taxon>
        <taxon>Phlebobranchia</taxon>
        <taxon>Cionidae</taxon>
        <taxon>Ciona</taxon>
    </lineage>
</organism>
<dbReference type="InParanoid" id="H2Z436"/>
<sequence length="184" mass="20415">MSSSGSDHEEDSILNNLNKTRQLWSSKADLGTADYLIPKSPIPVVKPTPRRSTSSSSNQHDVEPKTPVDVVRADEQVVEDYELPDIKSMRSQWEVQNQQSYPVPSPSQKAPAVLAREKSVKRQLLQENIVPVNREETEEDENYAVELGKLKAQFENANKKSSNANTQPVAKSAVSKSAIKESVS</sequence>
<dbReference type="AlphaFoldDB" id="H2Z436"/>
<evidence type="ECO:0000256" key="1">
    <source>
        <dbReference type="SAM" id="MobiDB-lite"/>
    </source>
</evidence>
<keyword evidence="3" id="KW-1185">Reference proteome</keyword>
<dbReference type="Proteomes" id="UP000007875">
    <property type="component" value="Unassembled WGS sequence"/>
</dbReference>
<feature type="region of interest" description="Disordered" evidence="1">
    <location>
        <begin position="157"/>
        <end position="184"/>
    </location>
</feature>
<dbReference type="HOGENOM" id="CLU_1222052_0_0_1"/>
<protein>
    <submittedName>
        <fullName evidence="2">Uncharacterized protein</fullName>
    </submittedName>
</protein>
<evidence type="ECO:0000313" key="2">
    <source>
        <dbReference type="Ensembl" id="ENSCSAVP00000012348.1"/>
    </source>
</evidence>
<evidence type="ECO:0000313" key="3">
    <source>
        <dbReference type="Proteomes" id="UP000007875"/>
    </source>
</evidence>
<proteinExistence type="predicted"/>
<feature type="compositionally biased region" description="Polar residues" evidence="1">
    <location>
        <begin position="157"/>
        <end position="169"/>
    </location>
</feature>
<dbReference type="OMA" id="MRSQWEV"/>
<feature type="region of interest" description="Disordered" evidence="1">
    <location>
        <begin position="35"/>
        <end position="69"/>
    </location>
</feature>
<reference evidence="3" key="1">
    <citation type="submission" date="2003-08" db="EMBL/GenBank/DDBJ databases">
        <authorList>
            <person name="Birren B."/>
            <person name="Nusbaum C."/>
            <person name="Abebe A."/>
            <person name="Abouelleil A."/>
            <person name="Adekoya E."/>
            <person name="Ait-zahra M."/>
            <person name="Allen N."/>
            <person name="Allen T."/>
            <person name="An P."/>
            <person name="Anderson M."/>
            <person name="Anderson S."/>
            <person name="Arachchi H."/>
            <person name="Armbruster J."/>
            <person name="Bachantsang P."/>
            <person name="Baldwin J."/>
            <person name="Barry A."/>
            <person name="Bayul T."/>
            <person name="Blitshsteyn B."/>
            <person name="Bloom T."/>
            <person name="Blye J."/>
            <person name="Boguslavskiy L."/>
            <person name="Borowsky M."/>
            <person name="Boukhgalter B."/>
            <person name="Brunache A."/>
            <person name="Butler J."/>
            <person name="Calixte N."/>
            <person name="Calvo S."/>
            <person name="Camarata J."/>
            <person name="Campo K."/>
            <person name="Chang J."/>
            <person name="Cheshatsang Y."/>
            <person name="Citroen M."/>
            <person name="Collymore A."/>
            <person name="Considine T."/>
            <person name="Cook A."/>
            <person name="Cooke P."/>
            <person name="Corum B."/>
            <person name="Cuomo C."/>
            <person name="David R."/>
            <person name="Dawoe T."/>
            <person name="Degray S."/>
            <person name="Dodge S."/>
            <person name="Dooley K."/>
            <person name="Dorje P."/>
            <person name="Dorjee K."/>
            <person name="Dorris L."/>
            <person name="Duffey N."/>
            <person name="Dupes A."/>
            <person name="Elkins T."/>
            <person name="Engels R."/>
            <person name="Erickson J."/>
            <person name="Farina A."/>
            <person name="Faro S."/>
            <person name="Ferreira P."/>
            <person name="Fischer H."/>
            <person name="Fitzgerald M."/>
            <person name="Foley K."/>
            <person name="Gage D."/>
            <person name="Galagan J."/>
            <person name="Gearin G."/>
            <person name="Gnerre S."/>
            <person name="Gnirke A."/>
            <person name="Goyette A."/>
            <person name="Graham J."/>
            <person name="Grandbois E."/>
            <person name="Gyaltsen K."/>
            <person name="Hafez N."/>
            <person name="Hagopian D."/>
            <person name="Hagos B."/>
            <person name="Hall J."/>
            <person name="Hatcher B."/>
            <person name="Heller A."/>
            <person name="Higgins H."/>
            <person name="Honan T."/>
            <person name="Horn A."/>
            <person name="Houde N."/>
            <person name="Hughes L."/>
            <person name="Hulme W."/>
            <person name="Husby E."/>
            <person name="Iliev I."/>
            <person name="Jaffe D."/>
            <person name="Jones C."/>
            <person name="Kamal M."/>
            <person name="Kamat A."/>
            <person name="Kamvysselis M."/>
            <person name="Karlsson E."/>
            <person name="Kells C."/>
            <person name="Kieu A."/>
            <person name="Kisner P."/>
            <person name="Kodira C."/>
            <person name="Kulbokas E."/>
            <person name="Labutti K."/>
            <person name="Lama D."/>
            <person name="Landers T."/>
            <person name="Leger J."/>
            <person name="Levine S."/>
            <person name="Lewis D."/>
            <person name="Lewis T."/>
            <person name="Lindblad-toh K."/>
            <person name="Liu X."/>
            <person name="Lokyitsang T."/>
            <person name="Lokyitsang Y."/>
            <person name="Lucien O."/>
            <person name="Lui A."/>
            <person name="Ma L.J."/>
            <person name="Mabbitt R."/>
            <person name="Macdonald J."/>
            <person name="Maclean C."/>
            <person name="Major J."/>
            <person name="Manning J."/>
            <person name="Marabella R."/>
            <person name="Maru K."/>
            <person name="Matthews C."/>
            <person name="Mauceli E."/>
            <person name="Mccarthy M."/>
            <person name="Mcdonough S."/>
            <person name="Mcghee T."/>
            <person name="Meldrim J."/>
            <person name="Meneus L."/>
            <person name="Mesirov J."/>
            <person name="Mihalev A."/>
            <person name="Mihova T."/>
            <person name="Mikkelsen T."/>
            <person name="Mlenga V."/>
            <person name="Moru K."/>
            <person name="Mozes J."/>
            <person name="Mulrain L."/>
            <person name="Munson G."/>
            <person name="Naylor J."/>
            <person name="Newes C."/>
            <person name="Nguyen C."/>
            <person name="Nguyen N."/>
            <person name="Nguyen T."/>
            <person name="Nicol R."/>
            <person name="Nielsen C."/>
            <person name="Nizzari M."/>
            <person name="Norbu C."/>
            <person name="Norbu N."/>
            <person name="O'donnell P."/>
            <person name="Okoawo O."/>
            <person name="O'leary S."/>
            <person name="Omotosho B."/>
            <person name="O'neill K."/>
            <person name="Osman S."/>
            <person name="Parker S."/>
            <person name="Perrin D."/>
            <person name="Phunkhang P."/>
            <person name="Piqani B."/>
            <person name="Purcell S."/>
            <person name="Rachupka T."/>
            <person name="Ramasamy U."/>
            <person name="Rameau R."/>
            <person name="Ray V."/>
            <person name="Raymond C."/>
            <person name="Retta R."/>
            <person name="Richardson S."/>
            <person name="Rise C."/>
            <person name="Rodriguez J."/>
            <person name="Rogers J."/>
            <person name="Rogov P."/>
            <person name="Rutman M."/>
            <person name="Schupbach R."/>
            <person name="Seaman C."/>
            <person name="Settipalli S."/>
            <person name="Sharpe T."/>
            <person name="Sheridan J."/>
            <person name="Sherpa N."/>
            <person name="Shi J."/>
            <person name="Smirnov S."/>
            <person name="Smith C."/>
            <person name="Sougnez C."/>
            <person name="Spencer B."/>
            <person name="Stalker J."/>
            <person name="Stange-thomann N."/>
            <person name="Stavropoulos S."/>
            <person name="Stetson K."/>
            <person name="Stone C."/>
            <person name="Stone S."/>
            <person name="Stubbs M."/>
            <person name="Talamas J."/>
            <person name="Tchuinga P."/>
            <person name="Tenzing P."/>
            <person name="Tesfaye S."/>
            <person name="Theodore J."/>
            <person name="Thoulutsang Y."/>
            <person name="Topham K."/>
            <person name="Towey S."/>
            <person name="Tsamla T."/>
            <person name="Tsomo N."/>
            <person name="Vallee D."/>
            <person name="Vassiliev H."/>
            <person name="Venkataraman V."/>
            <person name="Vinson J."/>
            <person name="Vo A."/>
            <person name="Wade C."/>
            <person name="Wang S."/>
            <person name="Wangchuk T."/>
            <person name="Wangdi T."/>
            <person name="Whittaker C."/>
            <person name="Wilkinson J."/>
            <person name="Wu Y."/>
            <person name="Wyman D."/>
            <person name="Yadav S."/>
            <person name="Yang S."/>
            <person name="Yang X."/>
            <person name="Yeager S."/>
            <person name="Yee E."/>
            <person name="Young G."/>
            <person name="Zainoun J."/>
            <person name="Zembeck L."/>
            <person name="Zimmer A."/>
            <person name="Zody M."/>
            <person name="Lander E."/>
        </authorList>
    </citation>
    <scope>NUCLEOTIDE SEQUENCE [LARGE SCALE GENOMIC DNA]</scope>
</reference>
<dbReference type="GeneTree" id="ENSGT00660000097245"/>
<accession>H2Z436</accession>
<reference evidence="2" key="3">
    <citation type="submission" date="2025-09" db="UniProtKB">
        <authorList>
            <consortium name="Ensembl"/>
        </authorList>
    </citation>
    <scope>IDENTIFICATION</scope>
</reference>